<feature type="compositionally biased region" description="Low complexity" evidence="4">
    <location>
        <begin position="86"/>
        <end position="98"/>
    </location>
</feature>
<proteinExistence type="predicted"/>
<dbReference type="CDD" id="cd12148">
    <property type="entry name" value="fungal_TF_MHR"/>
    <property type="match status" value="1"/>
</dbReference>
<evidence type="ECO:0000256" key="4">
    <source>
        <dbReference type="SAM" id="MobiDB-lite"/>
    </source>
</evidence>
<comment type="caution">
    <text evidence="5">The sequence shown here is derived from an EMBL/GenBank/DDBJ whole genome shotgun (WGS) entry which is preliminary data.</text>
</comment>
<evidence type="ECO:0000313" key="6">
    <source>
        <dbReference type="Proteomes" id="UP001320245"/>
    </source>
</evidence>
<keyword evidence="3" id="KW-0539">Nucleus</keyword>
<feature type="region of interest" description="Disordered" evidence="4">
    <location>
        <begin position="1"/>
        <end position="22"/>
    </location>
</feature>
<evidence type="ECO:0000256" key="2">
    <source>
        <dbReference type="ARBA" id="ARBA00023163"/>
    </source>
</evidence>
<dbReference type="PANTHER" id="PTHR47424:SF15">
    <property type="entry name" value="ZN(II)2CYS6 TRANSCRIPTION FACTOR (EUROFUNG)"/>
    <property type="match status" value="1"/>
</dbReference>
<dbReference type="EMBL" id="JAJSPL020000003">
    <property type="protein sequence ID" value="KAK7748175.1"/>
    <property type="molecule type" value="Genomic_DNA"/>
</dbReference>
<reference evidence="5 6" key="1">
    <citation type="journal article" date="2023" name="PLoS ONE">
        <title>Cytospora paraplurivora sp. nov. isolated from orchards with fruit tree decline syndrome in Ontario, Canada.</title>
        <authorList>
            <person name="Ilyukhin E."/>
            <person name="Nguyen H.D.T."/>
            <person name="Castle A.J."/>
            <person name="Ellouze W."/>
        </authorList>
    </citation>
    <scope>NUCLEOTIDE SEQUENCE [LARGE SCALE GENOMIC DNA]</scope>
    <source>
        <strain evidence="5 6">FDS-564</strain>
    </source>
</reference>
<sequence>MDATDTTKTQKSAHKRTDLISSDRNVECVYQGQDSSRRRYTPEYVRSLEEQVERLSAKHDAQAPGKSLTGVKPGFSAHNDYRNLTSPSGASAASSSASTFQSRHGAGQEVTGINSHTRNVEFYGSSSSFALLSQVQRGGERSSVSSDAGGTEHSESDTAAAALLSNLHNPAFSLLSGPTPGFGTTPSDPTDAQSPVVEPTNFRQCSVFLHNFFSSLHYIHPILDKTSFLERCEILWSGNEAAIRQQPSFVTLYYSVLSLGALVGYRDTEPVGGISNQKWSRKLFREARGRFTSFELVTDLETIPAARTVELAHQLDPSLDAWLSHLPECIRPTERPEQAPRLGNIREAIWMKRQKLVLNLRHLNLKILLFGSILLNFTPSQRTMVPGSYECIELCLESAKKTIELMYETFQHQEFFRTWFYNTTYVIFAAATILVYINQASPEVDIEPHLKLVSMAIEVLDAMADESIVASRSAKLLQKAMEREASLRHDKTSERLAVTLMSMTGSSTAASTASGSDSGGRGEAGGVAADPMLGPEWRHSWAPVNMLDNDMMGFDFGLPLVDFEGRDGVPGTD</sequence>
<protein>
    <recommendedName>
        <fullName evidence="7">Transcription factor domain-containing protein</fullName>
    </recommendedName>
</protein>
<dbReference type="GO" id="GO:0000435">
    <property type="term" value="P:positive regulation of transcription from RNA polymerase II promoter by galactose"/>
    <property type="evidence" value="ECO:0007669"/>
    <property type="project" value="TreeGrafter"/>
</dbReference>
<dbReference type="AlphaFoldDB" id="A0AAN9YMV6"/>
<feature type="compositionally biased region" description="Polar residues" evidence="4">
    <location>
        <begin position="1"/>
        <end position="10"/>
    </location>
</feature>
<dbReference type="InterPro" id="IPR051127">
    <property type="entry name" value="Fungal_SecMet_Regulators"/>
</dbReference>
<dbReference type="PANTHER" id="PTHR47424">
    <property type="entry name" value="REGULATORY PROTEIN GAL4"/>
    <property type="match status" value="1"/>
</dbReference>
<dbReference type="GO" id="GO:0005634">
    <property type="term" value="C:nucleus"/>
    <property type="evidence" value="ECO:0007669"/>
    <property type="project" value="TreeGrafter"/>
</dbReference>
<dbReference type="GO" id="GO:0000978">
    <property type="term" value="F:RNA polymerase II cis-regulatory region sequence-specific DNA binding"/>
    <property type="evidence" value="ECO:0007669"/>
    <property type="project" value="TreeGrafter"/>
</dbReference>
<evidence type="ECO:0000313" key="5">
    <source>
        <dbReference type="EMBL" id="KAK7748175.1"/>
    </source>
</evidence>
<dbReference type="GO" id="GO:0000981">
    <property type="term" value="F:DNA-binding transcription factor activity, RNA polymerase II-specific"/>
    <property type="evidence" value="ECO:0007669"/>
    <property type="project" value="TreeGrafter"/>
</dbReference>
<accession>A0AAN9YMV6</accession>
<name>A0AAN9YMV6_9PEZI</name>
<feature type="compositionally biased region" description="Low complexity" evidence="4">
    <location>
        <begin position="507"/>
        <end position="516"/>
    </location>
</feature>
<keyword evidence="2" id="KW-0804">Transcription</keyword>
<organism evidence="5 6">
    <name type="scientific">Cytospora paraplurivora</name>
    <dbReference type="NCBI Taxonomy" id="2898453"/>
    <lineage>
        <taxon>Eukaryota</taxon>
        <taxon>Fungi</taxon>
        <taxon>Dikarya</taxon>
        <taxon>Ascomycota</taxon>
        <taxon>Pezizomycotina</taxon>
        <taxon>Sordariomycetes</taxon>
        <taxon>Sordariomycetidae</taxon>
        <taxon>Diaporthales</taxon>
        <taxon>Cytosporaceae</taxon>
        <taxon>Cytospora</taxon>
    </lineage>
</organism>
<feature type="region of interest" description="Disordered" evidence="4">
    <location>
        <begin position="51"/>
        <end position="113"/>
    </location>
</feature>
<feature type="region of interest" description="Disordered" evidence="4">
    <location>
        <begin position="507"/>
        <end position="532"/>
    </location>
</feature>
<keyword evidence="6" id="KW-1185">Reference proteome</keyword>
<gene>
    <name evidence="5" type="ORF">SLS53_001430</name>
</gene>
<dbReference type="Proteomes" id="UP001320245">
    <property type="component" value="Unassembled WGS sequence"/>
</dbReference>
<feature type="compositionally biased region" description="Basic and acidic residues" evidence="4">
    <location>
        <begin position="51"/>
        <end position="61"/>
    </location>
</feature>
<keyword evidence="1" id="KW-0805">Transcription regulation</keyword>
<evidence type="ECO:0008006" key="7">
    <source>
        <dbReference type="Google" id="ProtNLM"/>
    </source>
</evidence>
<evidence type="ECO:0000256" key="3">
    <source>
        <dbReference type="ARBA" id="ARBA00023242"/>
    </source>
</evidence>
<evidence type="ECO:0000256" key="1">
    <source>
        <dbReference type="ARBA" id="ARBA00023015"/>
    </source>
</evidence>